<evidence type="ECO:0000256" key="4">
    <source>
        <dbReference type="ARBA" id="ARBA00022729"/>
    </source>
</evidence>
<keyword evidence="3" id="KW-0645">Protease</keyword>
<dbReference type="InterPro" id="IPR011782">
    <property type="entry name" value="Pept_S1C_Do"/>
</dbReference>
<dbReference type="RefSeq" id="WP_236016003.1">
    <property type="nucleotide sequence ID" value="NZ_BMHH01000002.1"/>
</dbReference>
<comment type="similarity">
    <text evidence="2">Belongs to the peptidase S1C family.</text>
</comment>
<reference evidence="13" key="2">
    <citation type="submission" date="2020-09" db="EMBL/GenBank/DDBJ databases">
        <authorList>
            <person name="Sun Q."/>
            <person name="Zhou Y."/>
        </authorList>
    </citation>
    <scope>NUCLEOTIDE SEQUENCE</scope>
    <source>
        <strain evidence="13">CGMCC 1.15082</strain>
    </source>
</reference>
<keyword evidence="7" id="KW-0378">Hydrolase</keyword>
<evidence type="ECO:0000256" key="5">
    <source>
        <dbReference type="ARBA" id="ARBA00022737"/>
    </source>
</evidence>
<dbReference type="GO" id="GO:0042597">
    <property type="term" value="C:periplasmic space"/>
    <property type="evidence" value="ECO:0007669"/>
    <property type="project" value="UniProtKB-SubCell"/>
</dbReference>
<protein>
    <submittedName>
        <fullName evidence="13">Serine endoprotease DegQ</fullName>
    </submittedName>
</protein>
<feature type="active site" description="Charge relay system" evidence="9">
    <location>
        <position position="135"/>
    </location>
</feature>
<feature type="binding site" evidence="10">
    <location>
        <position position="135"/>
    </location>
    <ligand>
        <name>substrate</name>
    </ligand>
</feature>
<keyword evidence="5" id="KW-0677">Repeat</keyword>
<dbReference type="InterPro" id="IPR001940">
    <property type="entry name" value="Peptidase_S1C"/>
</dbReference>
<keyword evidence="6" id="KW-0574">Periplasm</keyword>
<evidence type="ECO:0000256" key="7">
    <source>
        <dbReference type="ARBA" id="ARBA00022801"/>
    </source>
</evidence>
<dbReference type="SUPFAM" id="SSF50494">
    <property type="entry name" value="Trypsin-like serine proteases"/>
    <property type="match status" value="1"/>
</dbReference>
<feature type="domain" description="PDZ" evidence="12">
    <location>
        <begin position="280"/>
        <end position="376"/>
    </location>
</feature>
<accession>A0A916S2M3</accession>
<dbReference type="PROSITE" id="PS50106">
    <property type="entry name" value="PDZ"/>
    <property type="match status" value="2"/>
</dbReference>
<dbReference type="Pfam" id="PF13365">
    <property type="entry name" value="Trypsin_2"/>
    <property type="match status" value="1"/>
</dbReference>
<feature type="domain" description="PDZ" evidence="12">
    <location>
        <begin position="410"/>
        <end position="464"/>
    </location>
</feature>
<feature type="signal peptide" evidence="11">
    <location>
        <begin position="1"/>
        <end position="26"/>
    </location>
</feature>
<name>A0A916S2M3_9HYPH</name>
<evidence type="ECO:0000313" key="13">
    <source>
        <dbReference type="EMBL" id="GGA80892.1"/>
    </source>
</evidence>
<evidence type="ECO:0000256" key="11">
    <source>
        <dbReference type="SAM" id="SignalP"/>
    </source>
</evidence>
<feature type="binding site" evidence="10">
    <location>
        <begin position="238"/>
        <end position="240"/>
    </location>
    <ligand>
        <name>substrate</name>
    </ligand>
</feature>
<dbReference type="AlphaFoldDB" id="A0A916S2M3"/>
<evidence type="ECO:0000256" key="9">
    <source>
        <dbReference type="PIRSR" id="PIRSR611782-1"/>
    </source>
</evidence>
<evidence type="ECO:0000256" key="6">
    <source>
        <dbReference type="ARBA" id="ARBA00022764"/>
    </source>
</evidence>
<dbReference type="EMBL" id="BMHH01000002">
    <property type="protein sequence ID" value="GGA80892.1"/>
    <property type="molecule type" value="Genomic_DNA"/>
</dbReference>
<dbReference type="PANTHER" id="PTHR22939">
    <property type="entry name" value="SERINE PROTEASE FAMILY S1C HTRA-RELATED"/>
    <property type="match status" value="1"/>
</dbReference>
<dbReference type="GO" id="GO:0006508">
    <property type="term" value="P:proteolysis"/>
    <property type="evidence" value="ECO:0007669"/>
    <property type="project" value="UniProtKB-KW"/>
</dbReference>
<keyword evidence="14" id="KW-1185">Reference proteome</keyword>
<dbReference type="PANTHER" id="PTHR22939:SF129">
    <property type="entry name" value="SERINE PROTEASE HTRA2, MITOCHONDRIAL"/>
    <property type="match status" value="1"/>
</dbReference>
<comment type="caution">
    <text evidence="13">The sequence shown here is derived from an EMBL/GenBank/DDBJ whole genome shotgun (WGS) entry which is preliminary data.</text>
</comment>
<dbReference type="InterPro" id="IPR001478">
    <property type="entry name" value="PDZ"/>
</dbReference>
<dbReference type="InterPro" id="IPR041489">
    <property type="entry name" value="PDZ_6"/>
</dbReference>
<dbReference type="Gene3D" id="2.40.10.120">
    <property type="match status" value="1"/>
</dbReference>
<comment type="subcellular location">
    <subcellularLocation>
        <location evidence="1">Periplasm</location>
    </subcellularLocation>
</comment>
<dbReference type="SUPFAM" id="SSF50156">
    <property type="entry name" value="PDZ domain-like"/>
    <property type="match status" value="2"/>
</dbReference>
<organism evidence="13 14">
    <name type="scientific">Brucella endophytica</name>
    <dbReference type="NCBI Taxonomy" id="1963359"/>
    <lineage>
        <taxon>Bacteria</taxon>
        <taxon>Pseudomonadati</taxon>
        <taxon>Pseudomonadota</taxon>
        <taxon>Alphaproteobacteria</taxon>
        <taxon>Hyphomicrobiales</taxon>
        <taxon>Brucellaceae</taxon>
        <taxon>Brucella/Ochrobactrum group</taxon>
        <taxon>Brucella</taxon>
    </lineage>
</organism>
<gene>
    <name evidence="13" type="ORF">GCM10011491_05200</name>
</gene>
<evidence type="ECO:0000256" key="10">
    <source>
        <dbReference type="PIRSR" id="PIRSR611782-2"/>
    </source>
</evidence>
<keyword evidence="4 11" id="KW-0732">Signal</keyword>
<feature type="chain" id="PRO_5038984608" evidence="11">
    <location>
        <begin position="27"/>
        <end position="494"/>
    </location>
</feature>
<feature type="active site" description="Charge relay system" evidence="9">
    <location>
        <position position="165"/>
    </location>
</feature>
<dbReference type="Gene3D" id="2.30.42.10">
    <property type="match status" value="2"/>
</dbReference>
<dbReference type="NCBIfam" id="TIGR02037">
    <property type="entry name" value="degP_htrA_DO"/>
    <property type="match status" value="1"/>
</dbReference>
<evidence type="ECO:0000256" key="1">
    <source>
        <dbReference type="ARBA" id="ARBA00004418"/>
    </source>
</evidence>
<evidence type="ECO:0000256" key="3">
    <source>
        <dbReference type="ARBA" id="ARBA00022670"/>
    </source>
</evidence>
<dbReference type="PRINTS" id="PR00834">
    <property type="entry name" value="PROTEASES2C"/>
</dbReference>
<dbReference type="Proteomes" id="UP000646478">
    <property type="component" value="Unassembled WGS sequence"/>
</dbReference>
<dbReference type="Pfam" id="PF17820">
    <property type="entry name" value="PDZ_6"/>
    <property type="match status" value="1"/>
</dbReference>
<sequence length="494" mass="51814">MPFRSSSIAAFLALAMAVAPMAPSFAQEKTTGGTITDTIKGFLSSGSDKAAPSGKQVPVSREQIEWSYAPLVKKTAPAVVNVYAARAVVTRSPFAGDPFFEQFFGSRFQGRPRIQSSLGSGVIVDPSGIVVTNYHVIKDADDIKVALSDGREFESRILLKDESTDLAILKIDAKEAFPTIPLGNSDNVEVGDLVLAIGNPFGVGQTVTSGIVSAQARTRVGVSDMDFFIQTDAAINPGNSGGALIDMQGELIGINTAIYSRSGGSIGIGFAIPSNMVRAVVETAKKGGKSFERPFIGATFQSVTPDVADSLGLNQPYGALITAIDKGGPADKAGLKVGDLILSADGQRVDNPDVLAYRTLTTGIGNPIKLNVLTNSAQHEVTVTLATPPKEAATKTQTLDGDTPLAGADVADLTPTLARKFRLGNSTSGVVVTGVYRGSPAAQLNLRPGDIIRRVNGVDIASTSDLAQVLSAGTSLLWRFEFERNGAIIRQYIR</sequence>
<evidence type="ECO:0000256" key="2">
    <source>
        <dbReference type="ARBA" id="ARBA00010541"/>
    </source>
</evidence>
<evidence type="ECO:0000259" key="12">
    <source>
        <dbReference type="PROSITE" id="PS50106"/>
    </source>
</evidence>
<proteinExistence type="inferred from homology"/>
<dbReference type="Pfam" id="PF13180">
    <property type="entry name" value="PDZ_2"/>
    <property type="match status" value="1"/>
</dbReference>
<feature type="active site" description="Charge relay system" evidence="9">
    <location>
        <position position="240"/>
    </location>
</feature>
<evidence type="ECO:0000256" key="8">
    <source>
        <dbReference type="ARBA" id="ARBA00022825"/>
    </source>
</evidence>
<reference evidence="13" key="1">
    <citation type="journal article" date="2014" name="Int. J. Syst. Evol. Microbiol.">
        <title>Complete genome sequence of Corynebacterium casei LMG S-19264T (=DSM 44701T), isolated from a smear-ripened cheese.</title>
        <authorList>
            <consortium name="US DOE Joint Genome Institute (JGI-PGF)"/>
            <person name="Walter F."/>
            <person name="Albersmeier A."/>
            <person name="Kalinowski J."/>
            <person name="Ruckert C."/>
        </authorList>
    </citation>
    <scope>NUCLEOTIDE SEQUENCE</scope>
    <source>
        <strain evidence="13">CGMCC 1.15082</strain>
    </source>
</reference>
<feature type="binding site" evidence="10">
    <location>
        <position position="165"/>
    </location>
    <ligand>
        <name>substrate</name>
    </ligand>
</feature>
<evidence type="ECO:0000313" key="14">
    <source>
        <dbReference type="Proteomes" id="UP000646478"/>
    </source>
</evidence>
<keyword evidence="8" id="KW-0720">Serine protease</keyword>
<dbReference type="InterPro" id="IPR009003">
    <property type="entry name" value="Peptidase_S1_PA"/>
</dbReference>
<dbReference type="SMART" id="SM00228">
    <property type="entry name" value="PDZ"/>
    <property type="match status" value="2"/>
</dbReference>
<dbReference type="InterPro" id="IPR036034">
    <property type="entry name" value="PDZ_sf"/>
</dbReference>
<dbReference type="GO" id="GO:0004252">
    <property type="term" value="F:serine-type endopeptidase activity"/>
    <property type="evidence" value="ECO:0007669"/>
    <property type="project" value="InterPro"/>
</dbReference>